<dbReference type="GO" id="GO:0019834">
    <property type="term" value="F:phospholipase A2 inhibitor activity"/>
    <property type="evidence" value="ECO:0007669"/>
    <property type="project" value="UniProtKB-KW"/>
</dbReference>
<feature type="chain" id="PRO_5044797461" description="Uteroglobin" evidence="9">
    <location>
        <begin position="22"/>
        <end position="90"/>
    </location>
</feature>
<evidence type="ECO:0000256" key="8">
    <source>
        <dbReference type="ARBA" id="ARBA00038364"/>
    </source>
</evidence>
<protein>
    <recommendedName>
        <fullName evidence="2">Uteroglobin</fullName>
    </recommendedName>
    <alternativeName>
        <fullName evidence="7">Secretoglobin family 1A member 1</fullName>
    </alternativeName>
</protein>
<dbReference type="InterPro" id="IPR016126">
    <property type="entry name" value="Secretoglobin"/>
</dbReference>
<dbReference type="PRINTS" id="PR00486">
    <property type="entry name" value="UTEROGLOBIN"/>
</dbReference>
<dbReference type="EMBL" id="JBFSEQ010000001">
    <property type="protein sequence ID" value="KAL2805962.1"/>
    <property type="molecule type" value="Genomic_DNA"/>
</dbReference>
<dbReference type="PANTHER" id="PTHR11332">
    <property type="entry name" value="SECRETOGLOBIN FAMILY 1D"/>
    <property type="match status" value="1"/>
</dbReference>
<proteinExistence type="inferred from homology"/>
<evidence type="ECO:0000256" key="9">
    <source>
        <dbReference type="SAM" id="SignalP"/>
    </source>
</evidence>
<evidence type="ECO:0000256" key="1">
    <source>
        <dbReference type="ARBA" id="ARBA00004613"/>
    </source>
</evidence>
<evidence type="ECO:0000256" key="3">
    <source>
        <dbReference type="ARBA" id="ARBA00022525"/>
    </source>
</evidence>
<dbReference type="AlphaFoldDB" id="A0ABD2FBP5"/>
<gene>
    <name evidence="10" type="ORF">WCI35_002586</name>
</gene>
<keyword evidence="5" id="KW-0593">Phospholipase A2 inhibitor</keyword>
<keyword evidence="4 9" id="KW-0732">Signal</keyword>
<name>A0ABD2FBP5_DAUMA</name>
<keyword evidence="3" id="KW-0964">Secreted</keyword>
<feature type="signal peptide" evidence="9">
    <location>
        <begin position="1"/>
        <end position="21"/>
    </location>
</feature>
<dbReference type="SUPFAM" id="SSF48201">
    <property type="entry name" value="Uteroglobin-like"/>
    <property type="match status" value="1"/>
</dbReference>
<evidence type="ECO:0000256" key="5">
    <source>
        <dbReference type="ARBA" id="ARBA00023005"/>
    </source>
</evidence>
<dbReference type="PANTHER" id="PTHR11332:SF6">
    <property type="entry name" value="SECRETOGLOBIN FAMILY 1D MEMBER 4"/>
    <property type="match status" value="1"/>
</dbReference>
<accession>A0ABD2FBP5</accession>
<comment type="similarity">
    <text evidence="8">Belongs to the secretoglobin family. Lipophilin subfamily.</text>
</comment>
<evidence type="ECO:0000256" key="7">
    <source>
        <dbReference type="ARBA" id="ARBA00031712"/>
    </source>
</evidence>
<evidence type="ECO:0000256" key="6">
    <source>
        <dbReference type="ARBA" id="ARBA00023157"/>
    </source>
</evidence>
<dbReference type="Proteomes" id="UP001610411">
    <property type="component" value="Unassembled WGS sequence"/>
</dbReference>
<comment type="subcellular location">
    <subcellularLocation>
        <location evidence="1">Secreted</location>
    </subcellularLocation>
</comment>
<reference evidence="10 11" key="1">
    <citation type="journal article" date="2024" name="G3 (Bethesda)">
        <title>A hybrid genome assembly of the endangered aye-aye (Daubentonia madagascariensis).</title>
        <authorList>
            <person name="Versoza C.J."/>
            <person name="Pfeifer S.P."/>
        </authorList>
    </citation>
    <scope>NUCLEOTIDE SEQUENCE [LARGE SCALE GENOMIC DNA]</scope>
    <source>
        <strain evidence="10">6821</strain>
    </source>
</reference>
<dbReference type="Pfam" id="PF01099">
    <property type="entry name" value="Uteroglobin"/>
    <property type="match status" value="1"/>
</dbReference>
<evidence type="ECO:0000256" key="2">
    <source>
        <dbReference type="ARBA" id="ARBA00020696"/>
    </source>
</evidence>
<dbReference type="PROSITE" id="PS51311">
    <property type="entry name" value="SCGB"/>
    <property type="match status" value="1"/>
</dbReference>
<dbReference type="InterPro" id="IPR035960">
    <property type="entry name" value="Secretoglobin_sf"/>
</dbReference>
<keyword evidence="6" id="KW-1015">Disulfide bond</keyword>
<evidence type="ECO:0000313" key="11">
    <source>
        <dbReference type="Proteomes" id="UP001610411"/>
    </source>
</evidence>
<dbReference type="GO" id="GO:0005576">
    <property type="term" value="C:extracellular region"/>
    <property type="evidence" value="ECO:0007669"/>
    <property type="project" value="UniProtKB-SubCell"/>
</dbReference>
<evidence type="ECO:0000313" key="10">
    <source>
        <dbReference type="EMBL" id="KAL2805962.1"/>
    </source>
</evidence>
<dbReference type="InterPro" id="IPR000329">
    <property type="entry name" value="Uteroglobin"/>
</dbReference>
<keyword evidence="11" id="KW-1185">Reference proteome</keyword>
<evidence type="ECO:0000256" key="4">
    <source>
        <dbReference type="ARBA" id="ARBA00022729"/>
    </source>
</evidence>
<dbReference type="CDD" id="cd00633">
    <property type="entry name" value="Secretoglobin"/>
    <property type="match status" value="1"/>
</dbReference>
<comment type="caution">
    <text evidence="10">The sequence shown here is derived from an EMBL/GenBank/DDBJ whole genome shotgun (WGS) entry which is preliminary data.</text>
</comment>
<sequence>MRLSVCLLLVTLALCCYEANAKVCPALASEITSFLFAGEAILKLQLDEFDPPEEAVAAKLEVKKCTDQMSLRNRIEVEKILGRIVLKCDL</sequence>
<organism evidence="10 11">
    <name type="scientific">Daubentonia madagascariensis</name>
    <name type="common">Aye-aye</name>
    <name type="synonym">Sciurus madagascariensis</name>
    <dbReference type="NCBI Taxonomy" id="31869"/>
    <lineage>
        <taxon>Eukaryota</taxon>
        <taxon>Metazoa</taxon>
        <taxon>Chordata</taxon>
        <taxon>Craniata</taxon>
        <taxon>Vertebrata</taxon>
        <taxon>Euteleostomi</taxon>
        <taxon>Mammalia</taxon>
        <taxon>Eutheria</taxon>
        <taxon>Euarchontoglires</taxon>
        <taxon>Primates</taxon>
        <taxon>Strepsirrhini</taxon>
        <taxon>Chiromyiformes</taxon>
        <taxon>Daubentoniidae</taxon>
        <taxon>Daubentonia</taxon>
    </lineage>
</organism>